<name>A0ABR4J4F3_9EURO</name>
<keyword evidence="2" id="KW-0274">FAD</keyword>
<reference evidence="5 6" key="1">
    <citation type="submission" date="2024-07" db="EMBL/GenBank/DDBJ databases">
        <title>Section-level genome sequencing and comparative genomics of Aspergillus sections Usti and Cavernicolus.</title>
        <authorList>
            <consortium name="Lawrence Berkeley National Laboratory"/>
            <person name="Nybo J.L."/>
            <person name="Vesth T.C."/>
            <person name="Theobald S."/>
            <person name="Frisvad J.C."/>
            <person name="Larsen T.O."/>
            <person name="Kjaerboelling I."/>
            <person name="Rothschild-Mancinelli K."/>
            <person name="Lyhne E.K."/>
            <person name="Kogle M.E."/>
            <person name="Barry K."/>
            <person name="Clum A."/>
            <person name="Na H."/>
            <person name="Ledsgaard L."/>
            <person name="Lin J."/>
            <person name="Lipzen A."/>
            <person name="Kuo A."/>
            <person name="Riley R."/>
            <person name="Mondo S."/>
            <person name="LaButti K."/>
            <person name="Haridas S."/>
            <person name="Pangalinan J."/>
            <person name="Salamov A.A."/>
            <person name="Simmons B.A."/>
            <person name="Magnuson J.K."/>
            <person name="Chen J."/>
            <person name="Drula E."/>
            <person name="Henrissat B."/>
            <person name="Wiebenga A."/>
            <person name="Lubbers R.J."/>
            <person name="Gomes A.C."/>
            <person name="Makela M.R."/>
            <person name="Stajich J."/>
            <person name="Grigoriev I.V."/>
            <person name="Mortensen U.H."/>
            <person name="De vries R.P."/>
            <person name="Baker S.E."/>
            <person name="Andersen M.R."/>
        </authorList>
    </citation>
    <scope>NUCLEOTIDE SEQUENCE [LARGE SCALE GENOMIC DNA]</scope>
    <source>
        <strain evidence="5 6">CBS 600.67</strain>
    </source>
</reference>
<evidence type="ECO:0000256" key="2">
    <source>
        <dbReference type="ARBA" id="ARBA00022827"/>
    </source>
</evidence>
<keyword evidence="6" id="KW-1185">Reference proteome</keyword>
<dbReference type="InterPro" id="IPR000960">
    <property type="entry name" value="Flavin_mOase"/>
</dbReference>
<dbReference type="InterPro" id="IPR050346">
    <property type="entry name" value="FMO-like"/>
</dbReference>
<evidence type="ECO:0000259" key="4">
    <source>
        <dbReference type="Pfam" id="PF07992"/>
    </source>
</evidence>
<sequence>MPPRYPTVAVIGTGPAGISALKALYDEKAFERIRVFERRDSPGGTWNYDSIPQRFPGTYPDTVTLGQKKPSTFPQTTTPSVLADATIPTAMYSWLDTNVPAQLMAFTHTPFPDANSPISTERYGARNPTRPYHVVARYLLDLIDKYRAEILFNTTVVSVEKTDAGKWKLTLRRSEIVGEASSDSWWQEVFDAVIIGTGQYNVPFIPKIAGLNEVSQTHSEALEHVNSFRSPDHYAGKKIVVVGGSFSAGDVVGDIHTLVRGPLYVSQSSHSPYITEIWQLPQVELKPTISQIEGQGSLKLKVTFADGSDLEDVDKIIFATGYRLSFPFLFPDPVLTAERLPGIYQHVFKVGDPSLAVIGLVRAPLLFRMIEYQAVAVARHFAGRGDELPSQEDQERWETEQLSLKGNGYTFHDITGEMKEHMEFLRDLAGPPAAVTDGYELPHIAEEWLEESFSVFRVKDQYWGRIRRRETEAKPNDGLEV</sequence>
<dbReference type="PANTHER" id="PTHR23023">
    <property type="entry name" value="DIMETHYLANILINE MONOOXYGENASE"/>
    <property type="match status" value="1"/>
</dbReference>
<gene>
    <name evidence="5" type="ORF">BDW59DRAFT_136823</name>
</gene>
<evidence type="ECO:0000256" key="3">
    <source>
        <dbReference type="ARBA" id="ARBA00023002"/>
    </source>
</evidence>
<dbReference type="InterPro" id="IPR023753">
    <property type="entry name" value="FAD/NAD-binding_dom"/>
</dbReference>
<evidence type="ECO:0000313" key="5">
    <source>
        <dbReference type="EMBL" id="KAL2834925.1"/>
    </source>
</evidence>
<keyword evidence="3" id="KW-0560">Oxidoreductase</keyword>
<dbReference type="Gene3D" id="3.50.50.60">
    <property type="entry name" value="FAD/NAD(P)-binding domain"/>
    <property type="match status" value="2"/>
</dbReference>
<protein>
    <recommendedName>
        <fullName evidence="4">FAD/NAD(P)-binding domain-containing protein</fullName>
    </recommendedName>
</protein>
<proteinExistence type="predicted"/>
<dbReference type="InterPro" id="IPR036188">
    <property type="entry name" value="FAD/NAD-bd_sf"/>
</dbReference>
<accession>A0ABR4J4F3</accession>
<organism evidence="5 6">
    <name type="scientific">Aspergillus cavernicola</name>
    <dbReference type="NCBI Taxonomy" id="176166"/>
    <lineage>
        <taxon>Eukaryota</taxon>
        <taxon>Fungi</taxon>
        <taxon>Dikarya</taxon>
        <taxon>Ascomycota</taxon>
        <taxon>Pezizomycotina</taxon>
        <taxon>Eurotiomycetes</taxon>
        <taxon>Eurotiomycetidae</taxon>
        <taxon>Eurotiales</taxon>
        <taxon>Aspergillaceae</taxon>
        <taxon>Aspergillus</taxon>
        <taxon>Aspergillus subgen. Nidulantes</taxon>
    </lineage>
</organism>
<evidence type="ECO:0000313" key="6">
    <source>
        <dbReference type="Proteomes" id="UP001610335"/>
    </source>
</evidence>
<dbReference type="EMBL" id="JBFXLS010000001">
    <property type="protein sequence ID" value="KAL2834925.1"/>
    <property type="molecule type" value="Genomic_DNA"/>
</dbReference>
<dbReference type="PIRSF" id="PIRSF000332">
    <property type="entry name" value="FMO"/>
    <property type="match status" value="1"/>
</dbReference>
<evidence type="ECO:0000256" key="1">
    <source>
        <dbReference type="ARBA" id="ARBA00022630"/>
    </source>
</evidence>
<dbReference type="PRINTS" id="PR00370">
    <property type="entry name" value="FMOXYGENASE"/>
</dbReference>
<feature type="domain" description="FAD/NAD(P)-binding" evidence="4">
    <location>
        <begin position="7"/>
        <end position="325"/>
    </location>
</feature>
<comment type="caution">
    <text evidence="5">The sequence shown here is derived from an EMBL/GenBank/DDBJ whole genome shotgun (WGS) entry which is preliminary data.</text>
</comment>
<dbReference type="SUPFAM" id="SSF51905">
    <property type="entry name" value="FAD/NAD(P)-binding domain"/>
    <property type="match status" value="2"/>
</dbReference>
<dbReference type="Pfam" id="PF07992">
    <property type="entry name" value="Pyr_redox_2"/>
    <property type="match status" value="1"/>
</dbReference>
<dbReference type="Proteomes" id="UP001610335">
    <property type="component" value="Unassembled WGS sequence"/>
</dbReference>
<keyword evidence="1" id="KW-0285">Flavoprotein</keyword>